<dbReference type="GO" id="GO:1990871">
    <property type="term" value="C:Vma12-Vma22 assembly complex"/>
    <property type="evidence" value="ECO:0007669"/>
    <property type="project" value="TreeGrafter"/>
</dbReference>
<sequence length="222" mass="24821">MSEEIEEKLTTLDLTSKTEPEKEIEKKQSQNNRKSLDDLIEEYLIELDRYSITQKAAGDEFSKGYLDLAKANTSAMIRPLGKSFYDERVTESTPLTIKINNASNDEEETLEIHEDSKGAASKQLALGLNAPMSVKTAQLHFKTGLKEIIHANNIKIRVEKLADQIEKLKRENEPGKDTETPIDNKEKIQPASSPDQIASDTLKDSEVLKTTTAKTPVDHALP</sequence>
<gene>
    <name evidence="3" type="ORF">BN980_GECA05s03728g</name>
</gene>
<feature type="compositionally biased region" description="Basic and acidic residues" evidence="2">
    <location>
        <begin position="16"/>
        <end position="28"/>
    </location>
</feature>
<dbReference type="PANTHER" id="PTHR31996:SF2">
    <property type="entry name" value="COILED-COIL DOMAIN-CONTAINING PROTEIN 115"/>
    <property type="match status" value="1"/>
</dbReference>
<protein>
    <recommendedName>
        <fullName evidence="1">Vacuolar ATPase assembly protein VMA22</fullName>
    </recommendedName>
</protein>
<organism evidence="3 4">
    <name type="scientific">Geotrichum candidum</name>
    <name type="common">Oospora lactis</name>
    <name type="synonym">Dipodascus geotrichum</name>
    <dbReference type="NCBI Taxonomy" id="1173061"/>
    <lineage>
        <taxon>Eukaryota</taxon>
        <taxon>Fungi</taxon>
        <taxon>Dikarya</taxon>
        <taxon>Ascomycota</taxon>
        <taxon>Saccharomycotina</taxon>
        <taxon>Dipodascomycetes</taxon>
        <taxon>Dipodascales</taxon>
        <taxon>Dipodascaceae</taxon>
        <taxon>Geotrichum</taxon>
    </lineage>
</organism>
<dbReference type="EMBL" id="CCBN010000005">
    <property type="protein sequence ID" value="CDO53562.1"/>
    <property type="molecule type" value="Genomic_DNA"/>
</dbReference>
<feature type="compositionally biased region" description="Polar residues" evidence="2">
    <location>
        <begin position="190"/>
        <end position="199"/>
    </location>
</feature>
<comment type="caution">
    <text evidence="3">The sequence shown here is derived from an EMBL/GenBank/DDBJ whole genome shotgun (WGS) entry which is preliminary data.</text>
</comment>
<dbReference type="Proteomes" id="UP000242525">
    <property type="component" value="Unassembled WGS sequence"/>
</dbReference>
<dbReference type="Pfam" id="PF21730">
    <property type="entry name" value="Vma22_CCDC115"/>
    <property type="match status" value="1"/>
</dbReference>
<accession>A0A0J9X8N1</accession>
<keyword evidence="4" id="KW-1185">Reference proteome</keyword>
<evidence type="ECO:0000313" key="3">
    <source>
        <dbReference type="EMBL" id="CDO53562.1"/>
    </source>
</evidence>
<feature type="region of interest" description="Disordered" evidence="2">
    <location>
        <begin position="170"/>
        <end position="222"/>
    </location>
</feature>
<evidence type="ECO:0000256" key="1">
    <source>
        <dbReference type="ARBA" id="ARBA00093634"/>
    </source>
</evidence>
<dbReference type="PANTHER" id="PTHR31996">
    <property type="entry name" value="COILED-COIL DOMAIN-CONTAINING PROTEIN 115"/>
    <property type="match status" value="1"/>
</dbReference>
<dbReference type="AlphaFoldDB" id="A0A0J9X8N1"/>
<proteinExistence type="predicted"/>
<feature type="compositionally biased region" description="Basic and acidic residues" evidence="2">
    <location>
        <begin position="170"/>
        <end position="188"/>
    </location>
</feature>
<dbReference type="GO" id="GO:0051082">
    <property type="term" value="F:unfolded protein binding"/>
    <property type="evidence" value="ECO:0007669"/>
    <property type="project" value="TreeGrafter"/>
</dbReference>
<feature type="region of interest" description="Disordered" evidence="2">
    <location>
        <begin position="1"/>
        <end position="33"/>
    </location>
</feature>
<dbReference type="GO" id="GO:0070072">
    <property type="term" value="P:vacuolar proton-transporting V-type ATPase complex assembly"/>
    <property type="evidence" value="ECO:0007669"/>
    <property type="project" value="InterPro"/>
</dbReference>
<name>A0A0J9X8N1_GEOCN</name>
<evidence type="ECO:0000313" key="4">
    <source>
        <dbReference type="Proteomes" id="UP000242525"/>
    </source>
</evidence>
<reference evidence="3" key="1">
    <citation type="submission" date="2014-03" db="EMBL/GenBank/DDBJ databases">
        <authorList>
            <person name="Casaregola S."/>
        </authorList>
    </citation>
    <scope>NUCLEOTIDE SEQUENCE [LARGE SCALE GENOMIC DNA]</scope>
    <source>
        <strain evidence="3">CLIB 918</strain>
    </source>
</reference>
<dbReference type="InterPro" id="IPR040357">
    <property type="entry name" value="Vma22/CCDC115"/>
</dbReference>
<evidence type="ECO:0000256" key="2">
    <source>
        <dbReference type="SAM" id="MobiDB-lite"/>
    </source>
</evidence>